<dbReference type="EMBL" id="MQWA01000001">
    <property type="protein sequence ID" value="PQJ29477.1"/>
    <property type="molecule type" value="Genomic_DNA"/>
</dbReference>
<dbReference type="InterPro" id="IPR010496">
    <property type="entry name" value="AL/BT2_dom"/>
</dbReference>
<dbReference type="Proteomes" id="UP000239907">
    <property type="component" value="Unassembled WGS sequence"/>
</dbReference>
<evidence type="ECO:0000313" key="3">
    <source>
        <dbReference type="Proteomes" id="UP000239907"/>
    </source>
</evidence>
<gene>
    <name evidence="2" type="ORF">BSZ32_13915</name>
</gene>
<name>A0A2S7U4N3_9BACT</name>
<keyword evidence="3" id="KW-1185">Reference proteome</keyword>
<dbReference type="GO" id="GO:0016787">
    <property type="term" value="F:hydrolase activity"/>
    <property type="evidence" value="ECO:0007669"/>
    <property type="project" value="InterPro"/>
</dbReference>
<evidence type="ECO:0000313" key="2">
    <source>
        <dbReference type="EMBL" id="PQJ29477.1"/>
    </source>
</evidence>
<proteinExistence type="predicted"/>
<evidence type="ECO:0000259" key="1">
    <source>
        <dbReference type="Pfam" id="PF06439"/>
    </source>
</evidence>
<comment type="caution">
    <text evidence="2">The sequence shown here is derived from an EMBL/GenBank/DDBJ whole genome shotgun (WGS) entry which is preliminary data.</text>
</comment>
<dbReference type="Gene3D" id="2.60.120.560">
    <property type="entry name" value="Exo-inulinase, domain 1"/>
    <property type="match status" value="1"/>
</dbReference>
<dbReference type="AlphaFoldDB" id="A0A2S7U4N3"/>
<protein>
    <recommendedName>
        <fullName evidence="1">3-keto-alpha-glucoside-1,2-lyase/3-keto-2-hydroxy-glucal hydratase domain-containing protein</fullName>
    </recommendedName>
</protein>
<feature type="domain" description="3-keto-alpha-glucoside-1,2-lyase/3-keto-2-hydroxy-glucal hydratase" evidence="1">
    <location>
        <begin position="95"/>
        <end position="267"/>
    </location>
</feature>
<accession>A0A2S7U4N3</accession>
<reference evidence="2 3" key="1">
    <citation type="submission" date="2016-12" db="EMBL/GenBank/DDBJ databases">
        <title>Study of bacterial adaptation to deep sea.</title>
        <authorList>
            <person name="Song J."/>
            <person name="Yoshizawa S."/>
            <person name="Kogure K."/>
        </authorList>
    </citation>
    <scope>NUCLEOTIDE SEQUENCE [LARGE SCALE GENOMIC DNA]</scope>
    <source>
        <strain evidence="2 3">SAORIC-165</strain>
    </source>
</reference>
<organism evidence="2 3">
    <name type="scientific">Rubritalea profundi</name>
    <dbReference type="NCBI Taxonomy" id="1658618"/>
    <lineage>
        <taxon>Bacteria</taxon>
        <taxon>Pseudomonadati</taxon>
        <taxon>Verrucomicrobiota</taxon>
        <taxon>Verrucomicrobiia</taxon>
        <taxon>Verrucomicrobiales</taxon>
        <taxon>Rubritaleaceae</taxon>
        <taxon>Rubritalea</taxon>
    </lineage>
</organism>
<sequence length="272" mass="30414">MGAQFVLSQGLLRVQINQFTLAQIQIMTTTFHSLGELRHSSPTLLLSFGLFLLPLLSSAADPGVGTTKGLLDTPRPKDAVELVGKTGHILVAESKFKNQWTFKDGVLTASPKWDSLVTPESYQDFRMHVEFNVNEVPNADPEANGNSGVYIQQRYELQILNSHGVSAEDYKASYAGSLYKQKKPDKLVSKPAGEWQTYDIVFRAARFDGDKKTENARITVRQNGELIHDDYALTNKTGAGKKEGSQPLPIKLQGHENQVRFRNIWIQRLKLD</sequence>
<dbReference type="Pfam" id="PF06439">
    <property type="entry name" value="3keto-disac_hyd"/>
    <property type="match status" value="1"/>
</dbReference>